<protein>
    <submittedName>
        <fullName evidence="2">DUF2258 domain-containing protein</fullName>
    </submittedName>
</protein>
<accession>A0A7C2BK73</accession>
<sequence length="235" mass="26792">MSNKINTGLIPAAVYATKTRRALYALLQSLVKKDKEWGKIINDEIGKLNRALYHLFTVDLKIDKTDVIRLRIEFDVDEEGRRILWKWETLDIEVYKQIPKEEVRKHIEHLITMISEIVAKPINYVVEKIATTMDGDDVYLVKLDHEEVGAALALGVDENTIVLKKAAVLQPNPLIYEKTKIALDGRTAEQALQDELSLATKKGVHAEYSEALKIVNMIREKALLKHIEKPEGVEE</sequence>
<name>A0A7C2BK73_9CREN</name>
<proteinExistence type="predicted"/>
<comment type="caution">
    <text evidence="2">The sequence shown here is derived from an EMBL/GenBank/DDBJ whole genome shotgun (WGS) entry which is preliminary data.</text>
</comment>
<dbReference type="EMBL" id="DSJT01000005">
    <property type="protein sequence ID" value="HEF86990.1"/>
    <property type="molecule type" value="Genomic_DNA"/>
</dbReference>
<feature type="domain" description="Thermo-DBP-RP2-like C-terminal" evidence="1">
    <location>
        <begin position="122"/>
        <end position="220"/>
    </location>
</feature>
<gene>
    <name evidence="2" type="ORF">ENP55_01525</name>
</gene>
<dbReference type="InterPro" id="IPR049325">
    <property type="entry name" value="Thermo-DBP2-like_C"/>
</dbReference>
<dbReference type="InterPro" id="IPR017140">
    <property type="entry name" value="ThermoDBP-RPs_arc"/>
</dbReference>
<reference evidence="2" key="1">
    <citation type="journal article" date="2020" name="mSystems">
        <title>Genome- and Community-Level Interaction Insights into Carbon Utilization and Element Cycling Functions of Hydrothermarchaeota in Hydrothermal Sediment.</title>
        <authorList>
            <person name="Zhou Z."/>
            <person name="Liu Y."/>
            <person name="Xu W."/>
            <person name="Pan J."/>
            <person name="Luo Z.H."/>
            <person name="Li M."/>
        </authorList>
    </citation>
    <scope>NUCLEOTIDE SEQUENCE [LARGE SCALE GENOMIC DNA]</scope>
    <source>
        <strain evidence="2">SpSt-23</strain>
    </source>
</reference>
<dbReference type="AlphaFoldDB" id="A0A7C2BK73"/>
<dbReference type="Pfam" id="PF20754">
    <property type="entry name" value="Thermo-DBP"/>
    <property type="match status" value="1"/>
</dbReference>
<evidence type="ECO:0000313" key="2">
    <source>
        <dbReference type="EMBL" id="HEF86990.1"/>
    </source>
</evidence>
<organism evidence="2">
    <name type="scientific">Thermosphaera aggregans</name>
    <dbReference type="NCBI Taxonomy" id="54254"/>
    <lineage>
        <taxon>Archaea</taxon>
        <taxon>Thermoproteota</taxon>
        <taxon>Thermoprotei</taxon>
        <taxon>Desulfurococcales</taxon>
        <taxon>Desulfurococcaceae</taxon>
        <taxon>Thermosphaera</taxon>
    </lineage>
</organism>
<dbReference type="Pfam" id="PF10015">
    <property type="entry name" value="ThermoDBP-RP_arch"/>
    <property type="match status" value="1"/>
</dbReference>
<evidence type="ECO:0000259" key="1">
    <source>
        <dbReference type="Pfam" id="PF20754"/>
    </source>
</evidence>